<evidence type="ECO:0000256" key="2">
    <source>
        <dbReference type="ARBA" id="ARBA00022448"/>
    </source>
</evidence>
<dbReference type="InterPro" id="IPR013121">
    <property type="entry name" value="Fe_red_NAD-bd_6"/>
</dbReference>
<evidence type="ECO:0000259" key="11">
    <source>
        <dbReference type="Pfam" id="PF08030"/>
    </source>
</evidence>
<dbReference type="PANTHER" id="PTHR32361:SF9">
    <property type="entry name" value="FERRIC REDUCTASE TRANSMEMBRANE COMPONENT 3-RELATED"/>
    <property type="match status" value="1"/>
</dbReference>
<keyword evidence="2" id="KW-0813">Transport</keyword>
<feature type="transmembrane region" description="Helical" evidence="9">
    <location>
        <begin position="223"/>
        <end position="240"/>
    </location>
</feature>
<feature type="transmembrane region" description="Helical" evidence="9">
    <location>
        <begin position="32"/>
        <end position="53"/>
    </location>
</feature>
<evidence type="ECO:0000256" key="3">
    <source>
        <dbReference type="ARBA" id="ARBA00022692"/>
    </source>
</evidence>
<dbReference type="SUPFAM" id="SSF52343">
    <property type="entry name" value="Ferredoxin reductase-like, C-terminal NADP-linked domain"/>
    <property type="match status" value="1"/>
</dbReference>
<accession>A0ABR1JFW2</accession>
<comment type="subcellular location">
    <subcellularLocation>
        <location evidence="1">Membrane</location>
        <topology evidence="1">Multi-pass membrane protein</topology>
    </subcellularLocation>
</comment>
<keyword evidence="7 9" id="KW-0472">Membrane</keyword>
<evidence type="ECO:0000256" key="4">
    <source>
        <dbReference type="ARBA" id="ARBA00022989"/>
    </source>
</evidence>
<evidence type="ECO:0000313" key="13">
    <source>
        <dbReference type="Proteomes" id="UP001498398"/>
    </source>
</evidence>
<keyword evidence="5" id="KW-0560">Oxidoreductase</keyword>
<feature type="transmembrane region" description="Helical" evidence="9">
    <location>
        <begin position="276"/>
        <end position="297"/>
    </location>
</feature>
<organism evidence="12 13">
    <name type="scientific">Marasmiellus scandens</name>
    <dbReference type="NCBI Taxonomy" id="2682957"/>
    <lineage>
        <taxon>Eukaryota</taxon>
        <taxon>Fungi</taxon>
        <taxon>Dikarya</taxon>
        <taxon>Basidiomycota</taxon>
        <taxon>Agaricomycotina</taxon>
        <taxon>Agaricomycetes</taxon>
        <taxon>Agaricomycetidae</taxon>
        <taxon>Agaricales</taxon>
        <taxon>Marasmiineae</taxon>
        <taxon>Omphalotaceae</taxon>
        <taxon>Marasmiellus</taxon>
    </lineage>
</organism>
<dbReference type="InterPro" id="IPR051410">
    <property type="entry name" value="Ferric/Cupric_Reductase"/>
</dbReference>
<dbReference type="EMBL" id="JBANRG010000022">
    <property type="protein sequence ID" value="KAK7455773.1"/>
    <property type="molecule type" value="Genomic_DNA"/>
</dbReference>
<dbReference type="InterPro" id="IPR039261">
    <property type="entry name" value="FNR_nucleotide-bd"/>
</dbReference>
<keyword evidence="6" id="KW-0406">Ion transport</keyword>
<comment type="caution">
    <text evidence="12">The sequence shown here is derived from an EMBL/GenBank/DDBJ whole genome shotgun (WGS) entry which is preliminary data.</text>
</comment>
<evidence type="ECO:0000256" key="6">
    <source>
        <dbReference type="ARBA" id="ARBA00023065"/>
    </source>
</evidence>
<evidence type="ECO:0000256" key="7">
    <source>
        <dbReference type="ARBA" id="ARBA00023136"/>
    </source>
</evidence>
<dbReference type="PANTHER" id="PTHR32361">
    <property type="entry name" value="FERRIC/CUPRIC REDUCTASE TRANSMEMBRANE COMPONENT"/>
    <property type="match status" value="1"/>
</dbReference>
<sequence>MTDHGTPPSIPTEFQLYNSYEEDPKWQRKFSIIWAALVAGAVLYSFPHLLMSIRRSKAFVGFWGLREDWNSVNSPPRGRRDSPSRSSISPMNRLQGIFSMFRSMFLWTLPLLRWNLGQLIIVVGYLVIVLICLTSGAQLASNSNRAGFLAIAQLPPLYLFATKNSVLAFLLGPGTSYHTLNPIHRLIGFSMLLCAFIHGSLWISNHLTWNLPILSQQKEGSGVAALGCIGVIGVTSVRFIREGSIFRFFSNLPSIKARFPRLASVLENLAGLSYECFWVVHLLVSVAFFITVCYHTIYAPPWIFPPLAFLGADILMRMWRLKMKDALVWNFKGGMSVLRIPDVTSGWTAGQHVRLRVFFGGGRVFESHPLTIANASPDTSCSTLNLENGTGSEQNLLGVDESGPGILLGARVNGDWTKALNEYVKAERARLVAEAETTGNLDKGPWDHPVPMLVSIDGPYGGSSIDMGGYETALFVAGGSGATFTISLLDDLVGRIVRGRQGGEKTKRIEFVWCVKGFGCVSWFAPLLRSIALAAASTLDSSDPLHLHLSVYVTCLCSPQSLPEIPNMDVLMTPRPDVAKIIRMLIQGNDCMALKDKGIAKDELKDADSESIAETSRPRPISSASSYDRDLEKDVDFDIPTLIPCNLPHITLGGGIGICASGPESLTRETSNAVAMLGIRSGGKLGNVGIHTEVFQI</sequence>
<gene>
    <name evidence="12" type="primary">FRP1_2</name>
    <name evidence="12" type="ORF">VKT23_010805</name>
</gene>
<feature type="region of interest" description="Disordered" evidence="8">
    <location>
        <begin position="605"/>
        <end position="627"/>
    </location>
</feature>
<reference evidence="12 13" key="1">
    <citation type="submission" date="2024-01" db="EMBL/GenBank/DDBJ databases">
        <title>A draft genome for the cacao thread blight pathogen Marasmiellus scandens.</title>
        <authorList>
            <person name="Baruah I.K."/>
            <person name="Leung J."/>
            <person name="Bukari Y."/>
            <person name="Amoako-Attah I."/>
            <person name="Meinhardt L.W."/>
            <person name="Bailey B.A."/>
            <person name="Cohen S.P."/>
        </authorList>
    </citation>
    <scope>NUCLEOTIDE SEQUENCE [LARGE SCALE GENOMIC DNA]</scope>
    <source>
        <strain evidence="12 13">GH-19</strain>
    </source>
</reference>
<evidence type="ECO:0000256" key="1">
    <source>
        <dbReference type="ARBA" id="ARBA00004141"/>
    </source>
</evidence>
<keyword evidence="13" id="KW-1185">Reference proteome</keyword>
<feature type="transmembrane region" description="Helical" evidence="9">
    <location>
        <begin position="119"/>
        <end position="140"/>
    </location>
</feature>
<dbReference type="CDD" id="cd06186">
    <property type="entry name" value="NOX_Duox_like_FAD_NADP"/>
    <property type="match status" value="1"/>
</dbReference>
<dbReference type="Gene3D" id="3.40.50.80">
    <property type="entry name" value="Nucleotide-binding domain of ferredoxin-NADP reductase (FNR) module"/>
    <property type="match status" value="1"/>
</dbReference>
<dbReference type="Proteomes" id="UP001498398">
    <property type="component" value="Unassembled WGS sequence"/>
</dbReference>
<dbReference type="InterPro" id="IPR013130">
    <property type="entry name" value="Fe3_Rdtase_TM_dom"/>
</dbReference>
<feature type="transmembrane region" description="Helical" evidence="9">
    <location>
        <begin position="183"/>
        <end position="203"/>
    </location>
</feature>
<feature type="domain" description="Ferric oxidoreductase" evidence="10">
    <location>
        <begin position="146"/>
        <end position="292"/>
    </location>
</feature>
<evidence type="ECO:0000313" key="12">
    <source>
        <dbReference type="EMBL" id="KAK7455773.1"/>
    </source>
</evidence>
<protein>
    <submittedName>
        <fullName evidence="12">Ferric-chelate reductase Frp1</fullName>
    </submittedName>
</protein>
<evidence type="ECO:0000256" key="5">
    <source>
        <dbReference type="ARBA" id="ARBA00023002"/>
    </source>
</evidence>
<dbReference type="SFLD" id="SFLDS00052">
    <property type="entry name" value="Ferric_Reductase_Domain"/>
    <property type="match status" value="1"/>
</dbReference>
<dbReference type="Pfam" id="PF01794">
    <property type="entry name" value="Ferric_reduct"/>
    <property type="match status" value="1"/>
</dbReference>
<evidence type="ECO:0000259" key="10">
    <source>
        <dbReference type="Pfam" id="PF01794"/>
    </source>
</evidence>
<keyword evidence="4 9" id="KW-1133">Transmembrane helix</keyword>
<feature type="domain" description="Ferric reductase NAD binding" evidence="11">
    <location>
        <begin position="470"/>
        <end position="554"/>
    </location>
</feature>
<name>A0ABR1JFW2_9AGAR</name>
<evidence type="ECO:0000256" key="8">
    <source>
        <dbReference type="SAM" id="MobiDB-lite"/>
    </source>
</evidence>
<evidence type="ECO:0000256" key="9">
    <source>
        <dbReference type="SAM" id="Phobius"/>
    </source>
</evidence>
<proteinExistence type="predicted"/>
<keyword evidence="3 9" id="KW-0812">Transmembrane</keyword>
<dbReference type="Pfam" id="PF08030">
    <property type="entry name" value="NAD_binding_6"/>
    <property type="match status" value="1"/>
</dbReference>
<feature type="transmembrane region" description="Helical" evidence="9">
    <location>
        <begin position="146"/>
        <end position="171"/>
    </location>
</feature>